<accession>A0A397TCI1</accession>
<gene>
    <name evidence="1" type="ORF">C1645_816410</name>
</gene>
<protein>
    <submittedName>
        <fullName evidence="1">Uncharacterized protein</fullName>
    </submittedName>
</protein>
<proteinExistence type="predicted"/>
<reference evidence="1 2" key="1">
    <citation type="submission" date="2018-06" db="EMBL/GenBank/DDBJ databases">
        <title>Comparative genomics reveals the genomic features of Rhizophagus irregularis, R. cerebriforme, R. diaphanum and Gigaspora rosea, and their symbiotic lifestyle signature.</title>
        <authorList>
            <person name="Morin E."/>
            <person name="San Clemente H."/>
            <person name="Chen E.C.H."/>
            <person name="De La Providencia I."/>
            <person name="Hainaut M."/>
            <person name="Kuo A."/>
            <person name="Kohler A."/>
            <person name="Murat C."/>
            <person name="Tang N."/>
            <person name="Roy S."/>
            <person name="Loubradou J."/>
            <person name="Henrissat B."/>
            <person name="Grigoriev I.V."/>
            <person name="Corradi N."/>
            <person name="Roux C."/>
            <person name="Martin F.M."/>
        </authorList>
    </citation>
    <scope>NUCLEOTIDE SEQUENCE [LARGE SCALE GENOMIC DNA]</scope>
    <source>
        <strain evidence="1 2">DAOM 227022</strain>
    </source>
</reference>
<dbReference type="Proteomes" id="UP000265703">
    <property type="component" value="Unassembled WGS sequence"/>
</dbReference>
<dbReference type="AlphaFoldDB" id="A0A397TCI1"/>
<evidence type="ECO:0000313" key="1">
    <source>
        <dbReference type="EMBL" id="RIA95602.1"/>
    </source>
</evidence>
<evidence type="ECO:0000313" key="2">
    <source>
        <dbReference type="Proteomes" id="UP000265703"/>
    </source>
</evidence>
<comment type="caution">
    <text evidence="1">The sequence shown here is derived from an EMBL/GenBank/DDBJ whole genome shotgun (WGS) entry which is preliminary data.</text>
</comment>
<dbReference type="EMBL" id="QKYT01000058">
    <property type="protein sequence ID" value="RIA95602.1"/>
    <property type="molecule type" value="Genomic_DNA"/>
</dbReference>
<keyword evidence="2" id="KW-1185">Reference proteome</keyword>
<sequence>MNDMYTPITYNNNVNNSDQQFMDNDTNIPDNYYQQPMSINDTSYDNVTVSNDISSYNPYQQLVSNHSNDTSYNNYVMSNDVSCDLPMSNDNNINISQHNDQNPSPSNNIPSFNSLNITINSPQNISEIFRYGFKIIIMPVTNSDQPQLDYTYLDRSSDNSQIQFQQ</sequence>
<organism evidence="1 2">
    <name type="scientific">Glomus cerebriforme</name>
    <dbReference type="NCBI Taxonomy" id="658196"/>
    <lineage>
        <taxon>Eukaryota</taxon>
        <taxon>Fungi</taxon>
        <taxon>Fungi incertae sedis</taxon>
        <taxon>Mucoromycota</taxon>
        <taxon>Glomeromycotina</taxon>
        <taxon>Glomeromycetes</taxon>
        <taxon>Glomerales</taxon>
        <taxon>Glomeraceae</taxon>
        <taxon>Glomus</taxon>
    </lineage>
</organism>
<name>A0A397TCI1_9GLOM</name>
<dbReference type="OrthoDB" id="2313461at2759"/>